<feature type="region of interest" description="Disordered" evidence="1">
    <location>
        <begin position="42"/>
        <end position="64"/>
    </location>
</feature>
<keyword evidence="3" id="KW-1185">Reference proteome</keyword>
<evidence type="ECO:0000256" key="1">
    <source>
        <dbReference type="SAM" id="MobiDB-lite"/>
    </source>
</evidence>
<organism evidence="2 3">
    <name type="scientific">Opisthorchis viverrini</name>
    <name type="common">Southeast Asian liver fluke</name>
    <dbReference type="NCBI Taxonomy" id="6198"/>
    <lineage>
        <taxon>Eukaryota</taxon>
        <taxon>Metazoa</taxon>
        <taxon>Spiralia</taxon>
        <taxon>Lophotrochozoa</taxon>
        <taxon>Platyhelminthes</taxon>
        <taxon>Trematoda</taxon>
        <taxon>Digenea</taxon>
        <taxon>Opisthorchiida</taxon>
        <taxon>Opisthorchiata</taxon>
        <taxon>Opisthorchiidae</taxon>
        <taxon>Opisthorchis</taxon>
    </lineage>
</organism>
<evidence type="ECO:0000313" key="2">
    <source>
        <dbReference type="EMBL" id="KER28036.1"/>
    </source>
</evidence>
<dbReference type="RefSeq" id="XP_009168185.1">
    <property type="nucleotide sequence ID" value="XM_009169921.1"/>
</dbReference>
<dbReference type="GeneID" id="20319203"/>
<dbReference type="KEGG" id="ovi:T265_05021"/>
<name>A0A074ZLT4_OPIVI</name>
<gene>
    <name evidence="2" type="ORF">T265_05021</name>
</gene>
<protein>
    <submittedName>
        <fullName evidence="2">Uncharacterized protein</fullName>
    </submittedName>
</protein>
<evidence type="ECO:0000313" key="3">
    <source>
        <dbReference type="Proteomes" id="UP000054324"/>
    </source>
</evidence>
<dbReference type="EMBL" id="KL596708">
    <property type="protein sequence ID" value="KER28036.1"/>
    <property type="molecule type" value="Genomic_DNA"/>
</dbReference>
<proteinExistence type="predicted"/>
<dbReference type="CTD" id="20319203"/>
<feature type="non-terminal residue" evidence="2">
    <location>
        <position position="64"/>
    </location>
</feature>
<reference evidence="2 3" key="1">
    <citation type="submission" date="2013-11" db="EMBL/GenBank/DDBJ databases">
        <title>Opisthorchis viverrini - life in the bile duct.</title>
        <authorList>
            <person name="Young N.D."/>
            <person name="Nagarajan N."/>
            <person name="Lin S.J."/>
            <person name="Korhonen P.K."/>
            <person name="Jex A.R."/>
            <person name="Hall R.S."/>
            <person name="Safavi-Hemami H."/>
            <person name="Kaewkong W."/>
            <person name="Bertrand D."/>
            <person name="Gao S."/>
            <person name="Seet Q."/>
            <person name="Wongkham S."/>
            <person name="Teh B.T."/>
            <person name="Wongkham C."/>
            <person name="Intapan P.M."/>
            <person name="Maleewong W."/>
            <person name="Yang X."/>
            <person name="Hu M."/>
            <person name="Wang Z."/>
            <person name="Hofmann A."/>
            <person name="Sternberg P.W."/>
            <person name="Tan P."/>
            <person name="Wang J."/>
            <person name="Gasser R.B."/>
        </authorList>
    </citation>
    <scope>NUCLEOTIDE SEQUENCE [LARGE SCALE GENOMIC DNA]</scope>
</reference>
<dbReference type="Proteomes" id="UP000054324">
    <property type="component" value="Unassembled WGS sequence"/>
</dbReference>
<dbReference type="AlphaFoldDB" id="A0A074ZLT4"/>
<sequence>WLRSQETASTNVIWPRPQIWQFQTRLLTRTVLSKYSLKSRIKRRKERNQKRTTGEHIQWNSPGC</sequence>
<feature type="non-terminal residue" evidence="2">
    <location>
        <position position="1"/>
    </location>
</feature>
<accession>A0A074ZLT4</accession>